<evidence type="ECO:0000313" key="2">
    <source>
        <dbReference type="Proteomes" id="UP000282654"/>
    </source>
</evidence>
<sequence>MKLLELIDRDLYSEIIAHSMEELSAAAEIFIAETYARTYYNQILNKNDFPGLLGSQQFVAWINDHTGRTGKTRPGLLRLYIADNPSHFKKEKWLTIYLPVAMAYARDKMQDKSYVKRGEVRLLAARSFADEEWLRRATGLFGVKMLEFLARHKALRTEAARAVVEANQQFRTEVKEFTAVLFRARKDGLPDHAFRRLEDMIQRTVPTRIFGDVLRKIRAESGFEYRQYLRLKPRLEGLLREVARQSALLLPGEQATLDESQPGLFF</sequence>
<dbReference type="Proteomes" id="UP000282654">
    <property type="component" value="Unassembled WGS sequence"/>
</dbReference>
<dbReference type="AlphaFoldDB" id="A0A3N5AXD4"/>
<proteinExistence type="predicted"/>
<reference evidence="1 2" key="1">
    <citation type="submission" date="2018-11" db="EMBL/GenBank/DDBJ databases">
        <title>Genomic Encyclopedia of Type Strains, Phase IV (KMG-IV): sequencing the most valuable type-strain genomes for metagenomic binning, comparative biology and taxonomic classification.</title>
        <authorList>
            <person name="Goeker M."/>
        </authorList>
    </citation>
    <scope>NUCLEOTIDE SEQUENCE [LARGE SCALE GENOMIC DNA]</scope>
    <source>
        <strain evidence="1 2">DSM 102936</strain>
    </source>
</reference>
<dbReference type="EMBL" id="RKRE01000001">
    <property type="protein sequence ID" value="RPF49597.1"/>
    <property type="molecule type" value="Genomic_DNA"/>
</dbReference>
<comment type="caution">
    <text evidence="1">The sequence shown here is derived from an EMBL/GenBank/DDBJ whole genome shotgun (WGS) entry which is preliminary data.</text>
</comment>
<accession>A0A3N5AXD4</accession>
<gene>
    <name evidence="1" type="ORF">EDD75_0415</name>
</gene>
<evidence type="ECO:0000313" key="1">
    <source>
        <dbReference type="EMBL" id="RPF49597.1"/>
    </source>
</evidence>
<keyword evidence="2" id="KW-1185">Reference proteome</keyword>
<dbReference type="RefSeq" id="WP_170157669.1">
    <property type="nucleotide sequence ID" value="NZ_RKRE01000001.1"/>
</dbReference>
<organism evidence="1 2">
    <name type="scientific">Thermodesulfitimonas autotrophica</name>
    <dbReference type="NCBI Taxonomy" id="1894989"/>
    <lineage>
        <taxon>Bacteria</taxon>
        <taxon>Bacillati</taxon>
        <taxon>Bacillota</taxon>
        <taxon>Clostridia</taxon>
        <taxon>Thermoanaerobacterales</taxon>
        <taxon>Thermoanaerobacteraceae</taxon>
        <taxon>Thermodesulfitimonas</taxon>
    </lineage>
</organism>
<protein>
    <submittedName>
        <fullName evidence="1">Uncharacterized protein</fullName>
    </submittedName>
</protein>
<name>A0A3N5AXD4_9THEO</name>